<keyword evidence="1" id="KW-1133">Transmembrane helix</keyword>
<sequence>MSAGLVLLNKAECASIADEWAANANGCRYKRSGDLLRAVILHPHPPHLKSSGVFWIMVLATICSVVKVVMNIFGVSAEESRGGQAYHLIYSNFGRGHVWRIDNKNEVIRRDGILGRYWKGAWPERI</sequence>
<dbReference type="AlphaFoldDB" id="A0A017SJV0"/>
<protein>
    <submittedName>
        <fullName evidence="2">Uncharacterized protein</fullName>
    </submittedName>
</protein>
<dbReference type="GeneID" id="63702665"/>
<dbReference type="STRING" id="1388766.A0A017SJV0"/>
<dbReference type="HOGENOM" id="CLU_1981203_0_0_1"/>
<keyword evidence="1" id="KW-0812">Transmembrane</keyword>
<feature type="transmembrane region" description="Helical" evidence="1">
    <location>
        <begin position="53"/>
        <end position="73"/>
    </location>
</feature>
<dbReference type="RefSeq" id="XP_040640936.1">
    <property type="nucleotide sequence ID" value="XM_040787541.1"/>
</dbReference>
<dbReference type="Proteomes" id="UP000019804">
    <property type="component" value="Unassembled WGS sequence"/>
</dbReference>
<proteinExistence type="predicted"/>
<reference evidence="3" key="1">
    <citation type="journal article" date="2014" name="Nat. Commun.">
        <title>Genomic adaptations of the halophilic Dead Sea filamentous fungus Eurotium rubrum.</title>
        <authorList>
            <person name="Kis-Papo T."/>
            <person name="Weig A.R."/>
            <person name="Riley R."/>
            <person name="Persoh D."/>
            <person name="Salamov A."/>
            <person name="Sun H."/>
            <person name="Lipzen A."/>
            <person name="Wasser S.P."/>
            <person name="Rambold G."/>
            <person name="Grigoriev I.V."/>
            <person name="Nevo E."/>
        </authorList>
    </citation>
    <scope>NUCLEOTIDE SEQUENCE [LARGE SCALE GENOMIC DNA]</scope>
    <source>
        <strain evidence="3">CBS 135680</strain>
    </source>
</reference>
<evidence type="ECO:0000256" key="1">
    <source>
        <dbReference type="SAM" id="Phobius"/>
    </source>
</evidence>
<evidence type="ECO:0000313" key="3">
    <source>
        <dbReference type="Proteomes" id="UP000019804"/>
    </source>
</evidence>
<accession>A0A017SJV0</accession>
<organism evidence="2 3">
    <name type="scientific">Aspergillus ruber (strain CBS 135680)</name>
    <dbReference type="NCBI Taxonomy" id="1388766"/>
    <lineage>
        <taxon>Eukaryota</taxon>
        <taxon>Fungi</taxon>
        <taxon>Dikarya</taxon>
        <taxon>Ascomycota</taxon>
        <taxon>Pezizomycotina</taxon>
        <taxon>Eurotiomycetes</taxon>
        <taxon>Eurotiomycetidae</taxon>
        <taxon>Eurotiales</taxon>
        <taxon>Aspergillaceae</taxon>
        <taxon>Aspergillus</taxon>
        <taxon>Aspergillus subgen. Aspergillus</taxon>
    </lineage>
</organism>
<keyword evidence="3" id="KW-1185">Reference proteome</keyword>
<gene>
    <name evidence="2" type="ORF">EURHEDRAFT_551525</name>
</gene>
<keyword evidence="1" id="KW-0472">Membrane</keyword>
<dbReference type="EMBL" id="KK088416">
    <property type="protein sequence ID" value="EYE97248.1"/>
    <property type="molecule type" value="Genomic_DNA"/>
</dbReference>
<name>A0A017SJV0_ASPRC</name>
<evidence type="ECO:0000313" key="2">
    <source>
        <dbReference type="EMBL" id="EYE97248.1"/>
    </source>
</evidence>